<dbReference type="RefSeq" id="WP_143890977.1">
    <property type="nucleotide sequence ID" value="NZ_VJNB01000010.1"/>
</dbReference>
<dbReference type="PRINTS" id="PR00147">
    <property type="entry name" value="DNAPHOTLYASE"/>
</dbReference>
<comment type="caution">
    <text evidence="12">The sequence shown here is derived from an EMBL/GenBank/DDBJ whole genome shotgun (WGS) entry which is preliminary data.</text>
</comment>
<protein>
    <recommendedName>
        <fullName evidence="3">Deoxyribodipyrimidine photo-lyase</fullName>
        <ecNumber evidence="2">4.1.99.3</ecNumber>
    </recommendedName>
</protein>
<comment type="cofactor">
    <cofactor evidence="1">
        <name>(6R)-5,10-methylene-5,6,7,8-tetrahydrofolate</name>
        <dbReference type="ChEBI" id="CHEBI:15636"/>
    </cofactor>
</comment>
<feature type="site" description="Electron transfer via tryptophanyl radical" evidence="9">
    <location>
        <position position="403"/>
    </location>
</feature>
<dbReference type="SUPFAM" id="SSF48173">
    <property type="entry name" value="Cryptochrome/photolyase FAD-binding domain"/>
    <property type="match status" value="1"/>
</dbReference>
<evidence type="ECO:0000256" key="7">
    <source>
        <dbReference type="ARBA" id="ARBA00033999"/>
    </source>
</evidence>
<feature type="domain" description="Photolyase/cryptochrome alpha/beta" evidence="11">
    <location>
        <begin position="8"/>
        <end position="148"/>
    </location>
</feature>
<organism evidence="12 13">
    <name type="scientific">Tepidimonas alkaliphilus</name>
    <dbReference type="NCBI Taxonomy" id="2588942"/>
    <lineage>
        <taxon>Bacteria</taxon>
        <taxon>Pseudomonadati</taxon>
        <taxon>Pseudomonadota</taxon>
        <taxon>Betaproteobacteria</taxon>
        <taxon>Burkholderiales</taxon>
        <taxon>Tepidimonas</taxon>
    </lineage>
</organism>
<dbReference type="PROSITE" id="PS00691">
    <property type="entry name" value="DNA_PHOTOLYASES_1_2"/>
    <property type="match status" value="1"/>
</dbReference>
<evidence type="ECO:0000256" key="4">
    <source>
        <dbReference type="ARBA" id="ARBA00022630"/>
    </source>
</evidence>
<evidence type="ECO:0000256" key="8">
    <source>
        <dbReference type="PIRSR" id="PIRSR602081-1"/>
    </source>
</evidence>
<dbReference type="GO" id="GO:0071949">
    <property type="term" value="F:FAD binding"/>
    <property type="evidence" value="ECO:0007669"/>
    <property type="project" value="TreeGrafter"/>
</dbReference>
<keyword evidence="6 10" id="KW-0157">Chromophore</keyword>
<feature type="binding site" evidence="8">
    <location>
        <position position="243"/>
    </location>
    <ligand>
        <name>FAD</name>
        <dbReference type="ChEBI" id="CHEBI:57692"/>
    </ligand>
</feature>
<dbReference type="PROSITE" id="PS00394">
    <property type="entry name" value="DNA_PHOTOLYASES_1_1"/>
    <property type="match status" value="1"/>
</dbReference>
<reference evidence="12 13" key="1">
    <citation type="submission" date="2019-07" db="EMBL/GenBank/DDBJ databases">
        <title>Tepidimonas alkaliphilus YIM 72238 draft genome.</title>
        <authorList>
            <person name="Da Costa M.S."/>
            <person name="Froufe H.J.C."/>
            <person name="Egas C."/>
            <person name="Albuquerque L."/>
        </authorList>
    </citation>
    <scope>NUCLEOTIDE SEQUENCE [LARGE SCALE GENOMIC DNA]</scope>
    <source>
        <strain evidence="12 13">YIM 72238</strain>
    </source>
</reference>
<evidence type="ECO:0000256" key="10">
    <source>
        <dbReference type="RuleBase" id="RU004182"/>
    </source>
</evidence>
<dbReference type="OrthoDB" id="9772484at2"/>
<dbReference type="InterPro" id="IPR002081">
    <property type="entry name" value="Cryptochrome/DNA_photolyase_1"/>
</dbReference>
<dbReference type="GO" id="GO:0003677">
    <property type="term" value="F:DNA binding"/>
    <property type="evidence" value="ECO:0007669"/>
    <property type="project" value="TreeGrafter"/>
</dbReference>
<comment type="similarity">
    <text evidence="10">Belongs to the DNA photolyase family.</text>
</comment>
<dbReference type="InterPro" id="IPR006050">
    <property type="entry name" value="DNA_photolyase_N"/>
</dbReference>
<sequence>MTPAARYDTGLMWFRRDLRAHDNAALYHALRSCRRVWCAFVFDTAILQPLLDRGLRADRRVEFILAALEDLDAQLHALGRSFGTDDVRLIVRHGAAVEEIPRLAAQLGAQAVWANHDDDPYALTRDARVLGALAHQGAVLHTFKDHVIFERREVLSSLGRPFTVFTPYKNAWLRTLGPFYLKPYPVERFGAALAPVPAECATPLPTLADLGFETTNLRQLPMCTGSSGARAMWEDFLTRIERYHQTRDYPGIKGPSYLSAHLRFGTLSIRELAAAAHALHARGQAGGSAWLNELIWRDFYHQILANFPHVVGHAFKPEYDRIRWERGQQADERFAAWCAGQTGYPLVDAAMRQLNQTGYMHNRLRMVTASFLTKDLGLDWRLGEQYFADHLLDFDLAANNGGWQWAASSGCDAQPYFRIFNPVAQSRKFDPHGKFIRRYVPELAALDDTAIHAPWEASLGALAAAGVTLGVTYPRPIVDHAEARQKTLERYAVVKAANEATRVGGGAAVTAAPSRSLLCARRTQGKSS</sequence>
<evidence type="ECO:0000256" key="9">
    <source>
        <dbReference type="PIRSR" id="PIRSR602081-2"/>
    </source>
</evidence>
<comment type="catalytic activity">
    <reaction evidence="7">
        <text>cyclobutadipyrimidine (in DNA) = 2 pyrimidine residues (in DNA).</text>
        <dbReference type="EC" id="4.1.99.3"/>
    </reaction>
</comment>
<dbReference type="InterPro" id="IPR036155">
    <property type="entry name" value="Crypto/Photolyase_N_sf"/>
</dbReference>
<dbReference type="EC" id="4.1.99.3" evidence="2"/>
<evidence type="ECO:0000256" key="1">
    <source>
        <dbReference type="ARBA" id="ARBA00001932"/>
    </source>
</evidence>
<keyword evidence="12" id="KW-0456">Lyase</keyword>
<comment type="cofactor">
    <cofactor evidence="8">
        <name>FAD</name>
        <dbReference type="ChEBI" id="CHEBI:57692"/>
    </cofactor>
    <text evidence="8">Binds 1 FAD per subunit.</text>
</comment>
<keyword evidence="4 8" id="KW-0285">Flavoprotein</keyword>
<dbReference type="FunFam" id="1.10.579.10:FF:000003">
    <property type="entry name" value="Deoxyribodipyrimidine photo-lyase"/>
    <property type="match status" value="1"/>
</dbReference>
<dbReference type="Pfam" id="PF03441">
    <property type="entry name" value="FAD_binding_7"/>
    <property type="match status" value="1"/>
</dbReference>
<evidence type="ECO:0000256" key="5">
    <source>
        <dbReference type="ARBA" id="ARBA00022827"/>
    </source>
</evidence>
<dbReference type="GO" id="GO:0003904">
    <property type="term" value="F:deoxyribodipyrimidine photo-lyase activity"/>
    <property type="evidence" value="ECO:0007669"/>
    <property type="project" value="UniProtKB-EC"/>
</dbReference>
<dbReference type="SUPFAM" id="SSF52425">
    <property type="entry name" value="Cryptochrome/photolyase, N-terminal domain"/>
    <property type="match status" value="1"/>
</dbReference>
<accession>A0A554W5G8</accession>
<feature type="site" description="Electron transfer via tryptophanyl radical" evidence="9">
    <location>
        <position position="380"/>
    </location>
</feature>
<dbReference type="InterPro" id="IPR005101">
    <property type="entry name" value="Cryptochr/Photolyase_FAD-bd"/>
</dbReference>
<feature type="binding site" evidence="8">
    <location>
        <begin position="393"/>
        <end position="395"/>
    </location>
    <ligand>
        <name>FAD</name>
        <dbReference type="ChEBI" id="CHEBI:57692"/>
    </ligand>
</feature>
<dbReference type="Gene3D" id="1.25.40.80">
    <property type="match status" value="1"/>
</dbReference>
<dbReference type="InterPro" id="IPR018394">
    <property type="entry name" value="DNA_photolyase_1_CS_C"/>
</dbReference>
<dbReference type="PANTHER" id="PTHR11455:SF9">
    <property type="entry name" value="CRYPTOCHROME CIRCADIAN CLOCK 5 ISOFORM X1"/>
    <property type="match status" value="1"/>
</dbReference>
<dbReference type="EMBL" id="VJNB01000010">
    <property type="protein sequence ID" value="TSE18825.1"/>
    <property type="molecule type" value="Genomic_DNA"/>
</dbReference>
<dbReference type="Gene3D" id="3.40.50.620">
    <property type="entry name" value="HUPs"/>
    <property type="match status" value="1"/>
</dbReference>
<feature type="binding site" evidence="8">
    <location>
        <position position="290"/>
    </location>
    <ligand>
        <name>FAD</name>
        <dbReference type="ChEBI" id="CHEBI:57692"/>
    </ligand>
</feature>
<gene>
    <name evidence="12" type="primary">phrA</name>
    <name evidence="12" type="ORF">Talka_01854</name>
</gene>
<feature type="site" description="Electron transfer via tryptophanyl radical" evidence="9">
    <location>
        <position position="324"/>
    </location>
</feature>
<evidence type="ECO:0000313" key="13">
    <source>
        <dbReference type="Proteomes" id="UP000315736"/>
    </source>
</evidence>
<dbReference type="InterPro" id="IPR014729">
    <property type="entry name" value="Rossmann-like_a/b/a_fold"/>
</dbReference>
<evidence type="ECO:0000313" key="12">
    <source>
        <dbReference type="EMBL" id="TSE18825.1"/>
    </source>
</evidence>
<evidence type="ECO:0000256" key="2">
    <source>
        <dbReference type="ARBA" id="ARBA00013149"/>
    </source>
</evidence>
<dbReference type="InterPro" id="IPR036134">
    <property type="entry name" value="Crypto/Photolyase_FAD-like_sf"/>
</dbReference>
<dbReference type="Pfam" id="PF00875">
    <property type="entry name" value="DNA_photolyase"/>
    <property type="match status" value="1"/>
</dbReference>
<evidence type="ECO:0000256" key="3">
    <source>
        <dbReference type="ARBA" id="ARBA00014046"/>
    </source>
</evidence>
<keyword evidence="5 8" id="KW-0274">FAD</keyword>
<dbReference type="PROSITE" id="PS51645">
    <property type="entry name" value="PHR_CRY_ALPHA_BETA"/>
    <property type="match status" value="1"/>
</dbReference>
<dbReference type="Gene3D" id="1.10.579.10">
    <property type="entry name" value="DNA Cyclobutane Dipyrimidine Photolyase, subunit A, domain 3"/>
    <property type="match status" value="1"/>
</dbReference>
<dbReference type="GO" id="GO:0000719">
    <property type="term" value="P:photoreactive repair"/>
    <property type="evidence" value="ECO:0007669"/>
    <property type="project" value="UniProtKB-ARBA"/>
</dbReference>
<name>A0A554W5G8_9BURK</name>
<dbReference type="GO" id="GO:0009416">
    <property type="term" value="P:response to light stimulus"/>
    <property type="evidence" value="ECO:0007669"/>
    <property type="project" value="TreeGrafter"/>
</dbReference>
<keyword evidence="13" id="KW-1185">Reference proteome</keyword>
<evidence type="ECO:0000256" key="6">
    <source>
        <dbReference type="ARBA" id="ARBA00022991"/>
    </source>
</evidence>
<dbReference type="Proteomes" id="UP000315736">
    <property type="component" value="Unassembled WGS sequence"/>
</dbReference>
<proteinExistence type="inferred from homology"/>
<evidence type="ECO:0000259" key="11">
    <source>
        <dbReference type="PROSITE" id="PS51645"/>
    </source>
</evidence>
<dbReference type="PANTHER" id="PTHR11455">
    <property type="entry name" value="CRYPTOCHROME"/>
    <property type="match status" value="1"/>
</dbReference>
<dbReference type="AlphaFoldDB" id="A0A554W5G8"/>
<feature type="binding site" evidence="8">
    <location>
        <begin position="293"/>
        <end position="300"/>
    </location>
    <ligand>
        <name>FAD</name>
        <dbReference type="ChEBI" id="CHEBI:57692"/>
    </ligand>
</feature>